<keyword evidence="11" id="KW-1185">Reference proteome</keyword>
<evidence type="ECO:0000256" key="1">
    <source>
        <dbReference type="ARBA" id="ARBA00004141"/>
    </source>
</evidence>
<evidence type="ECO:0000256" key="8">
    <source>
        <dbReference type="ARBA" id="ARBA00023136"/>
    </source>
</evidence>
<organism evidence="10 11">
    <name type="scientific">Mikania micrantha</name>
    <name type="common">bitter vine</name>
    <dbReference type="NCBI Taxonomy" id="192012"/>
    <lineage>
        <taxon>Eukaryota</taxon>
        <taxon>Viridiplantae</taxon>
        <taxon>Streptophyta</taxon>
        <taxon>Embryophyta</taxon>
        <taxon>Tracheophyta</taxon>
        <taxon>Spermatophyta</taxon>
        <taxon>Magnoliopsida</taxon>
        <taxon>eudicotyledons</taxon>
        <taxon>Gunneridae</taxon>
        <taxon>Pentapetalae</taxon>
        <taxon>asterids</taxon>
        <taxon>campanulids</taxon>
        <taxon>Asterales</taxon>
        <taxon>Asteraceae</taxon>
        <taxon>Asteroideae</taxon>
        <taxon>Heliantheae alliance</taxon>
        <taxon>Eupatorieae</taxon>
        <taxon>Mikania</taxon>
    </lineage>
</organism>
<dbReference type="InterPro" id="IPR036001">
    <property type="entry name" value="PS_II_antenna-like_sf"/>
</dbReference>
<evidence type="ECO:0000256" key="2">
    <source>
        <dbReference type="ARBA" id="ARBA00022494"/>
    </source>
</evidence>
<dbReference type="GO" id="GO:0009523">
    <property type="term" value="C:photosystem II"/>
    <property type="evidence" value="ECO:0007669"/>
    <property type="project" value="UniProtKB-KW"/>
</dbReference>
<evidence type="ECO:0000256" key="4">
    <source>
        <dbReference type="ARBA" id="ARBA00022640"/>
    </source>
</evidence>
<name>A0A5N6MI84_9ASTR</name>
<keyword evidence="3" id="KW-0602">Photosynthesis</keyword>
<comment type="caution">
    <text evidence="10">The sequence shown here is derived from an EMBL/GenBank/DDBJ whole genome shotgun (WGS) entry which is preliminary data.</text>
</comment>
<keyword evidence="8" id="KW-0472">Membrane</keyword>
<dbReference type="Proteomes" id="UP000326396">
    <property type="component" value="Linkage Group LG5"/>
</dbReference>
<keyword evidence="5" id="KW-0812">Transmembrane</keyword>
<reference evidence="10 11" key="1">
    <citation type="submission" date="2019-05" db="EMBL/GenBank/DDBJ databases">
        <title>Mikania micrantha, genome provides insights into the molecular mechanism of rapid growth.</title>
        <authorList>
            <person name="Liu B."/>
        </authorList>
    </citation>
    <scope>NUCLEOTIDE SEQUENCE [LARGE SCALE GENOMIC DNA]</scope>
    <source>
        <strain evidence="10">NLD-2019</strain>
        <tissue evidence="10">Leaf</tissue>
    </source>
</reference>
<dbReference type="AlphaFoldDB" id="A0A5N6MI84"/>
<keyword evidence="7" id="KW-0157">Chromophore</keyword>
<evidence type="ECO:0000313" key="11">
    <source>
        <dbReference type="Proteomes" id="UP000326396"/>
    </source>
</evidence>
<dbReference type="SUPFAM" id="SSF161077">
    <property type="entry name" value="Photosystem II antenna protein-like"/>
    <property type="match status" value="1"/>
</dbReference>
<comment type="subcellular location">
    <subcellularLocation>
        <location evidence="1">Membrane</location>
        <topology evidence="1">Multi-pass membrane protein</topology>
    </subcellularLocation>
</comment>
<sequence>MSHTRSIYRQRQYTKRFRVLEFVYPISSLYGPSIWVPDPYGLKGKVQSVNPSWGVVAFDPFVPRGLGSHHIAARTMGILAAFVVDGTMLYGSATTPIELFGPTRYQWDQGYFQQEIHRRVSVVLAKNQSLSEVWSKSPEKLAFYNYIGNNPAKGGLFRAGSMDNGDGIAVGWLGHPIFRDKEGRELFERRMPTFFKTKSITSLRSNLSSMGHVESRVNQQEPPCKAKYSSTLICCLVRTSL</sequence>
<dbReference type="OrthoDB" id="1921305at2759"/>
<dbReference type="GO" id="GO:0009767">
    <property type="term" value="P:photosynthetic electron transport chain"/>
    <property type="evidence" value="ECO:0007669"/>
    <property type="project" value="InterPro"/>
</dbReference>
<dbReference type="EMBL" id="SZYD01000015">
    <property type="protein sequence ID" value="KAD3640021.1"/>
    <property type="molecule type" value="Genomic_DNA"/>
</dbReference>
<dbReference type="GO" id="GO:0016168">
    <property type="term" value="F:chlorophyll binding"/>
    <property type="evidence" value="ECO:0007669"/>
    <property type="project" value="UniProtKB-KW"/>
</dbReference>
<dbReference type="Pfam" id="PF00421">
    <property type="entry name" value="PSII"/>
    <property type="match status" value="1"/>
</dbReference>
<dbReference type="InterPro" id="IPR000932">
    <property type="entry name" value="PS_antenna-like"/>
</dbReference>
<evidence type="ECO:0000256" key="7">
    <source>
        <dbReference type="ARBA" id="ARBA00022991"/>
    </source>
</evidence>
<protein>
    <submittedName>
        <fullName evidence="10">Uncharacterized protein</fullName>
    </submittedName>
</protein>
<dbReference type="Gene3D" id="3.10.680.10">
    <property type="entry name" value="Photosystem II CP47 reaction center protein"/>
    <property type="match status" value="1"/>
</dbReference>
<evidence type="ECO:0000256" key="9">
    <source>
        <dbReference type="ARBA" id="ARBA00023276"/>
    </source>
</evidence>
<keyword evidence="6" id="KW-1133">Transmembrane helix</keyword>
<evidence type="ECO:0000256" key="5">
    <source>
        <dbReference type="ARBA" id="ARBA00022692"/>
    </source>
</evidence>
<proteinExistence type="predicted"/>
<accession>A0A5N6MI84</accession>
<evidence type="ECO:0000256" key="6">
    <source>
        <dbReference type="ARBA" id="ARBA00022989"/>
    </source>
</evidence>
<keyword evidence="2" id="KW-0148">Chlorophyll</keyword>
<keyword evidence="9" id="KW-0604">Photosystem II</keyword>
<gene>
    <name evidence="10" type="ORF">E3N88_29244</name>
</gene>
<evidence type="ECO:0000313" key="10">
    <source>
        <dbReference type="EMBL" id="KAD3640021.1"/>
    </source>
</evidence>
<evidence type="ECO:0000256" key="3">
    <source>
        <dbReference type="ARBA" id="ARBA00022531"/>
    </source>
</evidence>
<keyword evidence="4" id="KW-0934">Plastid</keyword>